<accession>A0A1I3XC13</accession>
<dbReference type="Proteomes" id="UP000198915">
    <property type="component" value="Unassembled WGS sequence"/>
</dbReference>
<dbReference type="PROSITE" id="PS50850">
    <property type="entry name" value="MFS"/>
    <property type="match status" value="1"/>
</dbReference>
<keyword evidence="6 7" id="KW-0472">Membrane</keyword>
<comment type="subcellular location">
    <subcellularLocation>
        <location evidence="1">Cell membrane</location>
        <topology evidence="1">Multi-pass membrane protein</topology>
    </subcellularLocation>
</comment>
<protein>
    <submittedName>
        <fullName evidence="9">Major Facilitator Superfamily protein</fullName>
    </submittedName>
</protein>
<reference evidence="10" key="1">
    <citation type="submission" date="2016-10" db="EMBL/GenBank/DDBJ databases">
        <authorList>
            <person name="Varghese N."/>
            <person name="Submissions S."/>
        </authorList>
    </citation>
    <scope>NUCLEOTIDE SEQUENCE [LARGE SCALE GENOMIC DNA]</scope>
    <source>
        <strain evidence="10">OK042</strain>
    </source>
</reference>
<keyword evidence="4 7" id="KW-0812">Transmembrane</keyword>
<feature type="domain" description="Major facilitator superfamily (MFS) profile" evidence="8">
    <location>
        <begin position="15"/>
        <end position="143"/>
    </location>
</feature>
<dbReference type="Pfam" id="PF07690">
    <property type="entry name" value="MFS_1"/>
    <property type="match status" value="1"/>
</dbReference>
<dbReference type="SUPFAM" id="SSF103473">
    <property type="entry name" value="MFS general substrate transporter"/>
    <property type="match status" value="1"/>
</dbReference>
<proteinExistence type="predicted"/>
<dbReference type="Gene3D" id="1.20.1250.20">
    <property type="entry name" value="MFS general substrate transporter like domains"/>
    <property type="match status" value="1"/>
</dbReference>
<dbReference type="GO" id="GO:0005886">
    <property type="term" value="C:plasma membrane"/>
    <property type="evidence" value="ECO:0007669"/>
    <property type="project" value="UniProtKB-SubCell"/>
</dbReference>
<evidence type="ECO:0000259" key="8">
    <source>
        <dbReference type="PROSITE" id="PS50850"/>
    </source>
</evidence>
<dbReference type="PANTHER" id="PTHR43414">
    <property type="entry name" value="MULTIDRUG RESISTANCE PROTEIN MDTG"/>
    <property type="match status" value="1"/>
</dbReference>
<evidence type="ECO:0000313" key="10">
    <source>
        <dbReference type="Proteomes" id="UP000198915"/>
    </source>
</evidence>
<evidence type="ECO:0000256" key="3">
    <source>
        <dbReference type="ARBA" id="ARBA00022475"/>
    </source>
</evidence>
<keyword evidence="3" id="KW-1003">Cell membrane</keyword>
<evidence type="ECO:0000256" key="5">
    <source>
        <dbReference type="ARBA" id="ARBA00022989"/>
    </source>
</evidence>
<dbReference type="EMBL" id="FORT01000009">
    <property type="protein sequence ID" value="SFK16591.1"/>
    <property type="molecule type" value="Genomic_DNA"/>
</dbReference>
<evidence type="ECO:0000313" key="9">
    <source>
        <dbReference type="EMBL" id="SFK16591.1"/>
    </source>
</evidence>
<dbReference type="GO" id="GO:0022857">
    <property type="term" value="F:transmembrane transporter activity"/>
    <property type="evidence" value="ECO:0007669"/>
    <property type="project" value="InterPro"/>
</dbReference>
<evidence type="ECO:0000256" key="2">
    <source>
        <dbReference type="ARBA" id="ARBA00022448"/>
    </source>
</evidence>
<feature type="transmembrane region" description="Helical" evidence="7">
    <location>
        <begin position="81"/>
        <end position="98"/>
    </location>
</feature>
<feature type="transmembrane region" description="Helical" evidence="7">
    <location>
        <begin position="14"/>
        <end position="37"/>
    </location>
</feature>
<gene>
    <name evidence="9" type="ORF">SAMN05518846_109145</name>
</gene>
<dbReference type="InterPro" id="IPR020846">
    <property type="entry name" value="MFS_dom"/>
</dbReference>
<dbReference type="STRING" id="1884381.SAMN05518846_109145"/>
<dbReference type="InterPro" id="IPR036259">
    <property type="entry name" value="MFS_trans_sf"/>
</dbReference>
<dbReference type="InterPro" id="IPR011701">
    <property type="entry name" value="MFS"/>
</dbReference>
<evidence type="ECO:0000256" key="6">
    <source>
        <dbReference type="ARBA" id="ARBA00023136"/>
    </source>
</evidence>
<sequence>MSHIGRARMTHHPYVYLFVCFTFLLTLADATSILFLPLYLSSVLKMEPIHIGVLSGIVPLAATLGGFLAGSLSDVLGRKPVLILSMFAYSVFMIGFALSKEPVLLFLFVFLKGFFSGFFSPVSKALMADVTPSEYRFHCVTWL</sequence>
<evidence type="ECO:0000256" key="4">
    <source>
        <dbReference type="ARBA" id="ARBA00022692"/>
    </source>
</evidence>
<feature type="transmembrane region" description="Helical" evidence="7">
    <location>
        <begin position="104"/>
        <end position="122"/>
    </location>
</feature>
<keyword evidence="10" id="KW-1185">Reference proteome</keyword>
<feature type="transmembrane region" description="Helical" evidence="7">
    <location>
        <begin position="49"/>
        <end position="69"/>
    </location>
</feature>
<dbReference type="AlphaFoldDB" id="A0A1I3XC13"/>
<name>A0A1I3XC13_9BACL</name>
<dbReference type="PANTHER" id="PTHR43414:SF1">
    <property type="entry name" value="PEPTIDE PERMEASE"/>
    <property type="match status" value="1"/>
</dbReference>
<evidence type="ECO:0000256" key="1">
    <source>
        <dbReference type="ARBA" id="ARBA00004651"/>
    </source>
</evidence>
<keyword evidence="5 7" id="KW-1133">Transmembrane helix</keyword>
<evidence type="ECO:0000256" key="7">
    <source>
        <dbReference type="SAM" id="Phobius"/>
    </source>
</evidence>
<organism evidence="9 10">
    <name type="scientific">Brevibacillus centrosporus</name>
    <dbReference type="NCBI Taxonomy" id="54910"/>
    <lineage>
        <taxon>Bacteria</taxon>
        <taxon>Bacillati</taxon>
        <taxon>Bacillota</taxon>
        <taxon>Bacilli</taxon>
        <taxon>Bacillales</taxon>
        <taxon>Paenibacillaceae</taxon>
        <taxon>Brevibacillus</taxon>
    </lineage>
</organism>
<keyword evidence="2" id="KW-0813">Transport</keyword>